<evidence type="ECO:0000313" key="2">
    <source>
        <dbReference type="Proteomes" id="UP000663801"/>
    </source>
</evidence>
<organism evidence="1 2">
    <name type="scientific">Nakamurella flavida</name>
    <dbReference type="NCBI Taxonomy" id="363630"/>
    <lineage>
        <taxon>Bacteria</taxon>
        <taxon>Bacillati</taxon>
        <taxon>Actinomycetota</taxon>
        <taxon>Actinomycetes</taxon>
        <taxon>Nakamurellales</taxon>
        <taxon>Nakamurellaceae</taxon>
        <taxon>Nakamurella</taxon>
    </lineage>
</organism>
<proteinExistence type="predicted"/>
<dbReference type="EMBL" id="JAERWL010000009">
    <property type="protein sequence ID" value="MBM9477045.1"/>
    <property type="molecule type" value="Genomic_DNA"/>
</dbReference>
<evidence type="ECO:0000313" key="1">
    <source>
        <dbReference type="EMBL" id="MBM9477045.1"/>
    </source>
</evidence>
<name>A0A939C2X5_9ACTN</name>
<dbReference type="Gene3D" id="3.20.20.210">
    <property type="match status" value="1"/>
</dbReference>
<protein>
    <submittedName>
        <fullName evidence="1">Methionine synthase</fullName>
    </submittedName>
</protein>
<dbReference type="RefSeq" id="WP_205257150.1">
    <property type="nucleotide sequence ID" value="NZ_BAAAPV010000001.1"/>
</dbReference>
<keyword evidence="2" id="KW-1185">Reference proteome</keyword>
<gene>
    <name evidence="1" type="ORF">JL107_11350</name>
</gene>
<dbReference type="AlphaFoldDB" id="A0A939C2X5"/>
<dbReference type="SUPFAM" id="SSF51726">
    <property type="entry name" value="UROD/MetE-like"/>
    <property type="match status" value="1"/>
</dbReference>
<sequence length="376" mass="38983">MTLDSTSAITVPDPAQEGAPVVPAAPWHLGAATGVGSLPGVDADESARVVAGELPVPHLVELPARGPGADMVGRAVGVLVDLYGEVVPSGWRLSRRPGRDVRRAKDYLAWDLDAAEQHYAGASTVKIQLCGPWTLAAAIEVPSGNRALIDQGAVDDLAASLAEGLRVHVAELTRRLPGTRIVVQLDEPSLPAVLLGALPTASGFGTVRAVERVRVAEVLQGVFDHLPGVATVLHCCHEQPPIPVMRASGAQALSIDLRALGSAAARLDPVGEAVEGGTVLLAGIVPASADELRAAATDPQRAGHVPGAPADTALRAVARPLLELWNRLGFPRDLLASTVVPTPVCGLVGATEEWAARAMTLSREMVPVLQEAPQGW</sequence>
<dbReference type="Proteomes" id="UP000663801">
    <property type="component" value="Unassembled WGS sequence"/>
</dbReference>
<reference evidence="1" key="1">
    <citation type="submission" date="2021-01" db="EMBL/GenBank/DDBJ databases">
        <title>KCTC 19127 draft genome.</title>
        <authorList>
            <person name="An D."/>
        </authorList>
    </citation>
    <scope>NUCLEOTIDE SEQUENCE</scope>
    <source>
        <strain evidence="1">KCTC 19127</strain>
    </source>
</reference>
<accession>A0A939C2X5</accession>
<dbReference type="InterPro" id="IPR038071">
    <property type="entry name" value="UROD/MetE-like_sf"/>
</dbReference>
<comment type="caution">
    <text evidence="1">The sequence shown here is derived from an EMBL/GenBank/DDBJ whole genome shotgun (WGS) entry which is preliminary data.</text>
</comment>